<evidence type="ECO:0008006" key="4">
    <source>
        <dbReference type="Google" id="ProtNLM"/>
    </source>
</evidence>
<keyword evidence="3" id="KW-1185">Reference proteome</keyword>
<keyword evidence="1" id="KW-0472">Membrane</keyword>
<protein>
    <recommendedName>
        <fullName evidence="4">DUF4367 domain-containing protein</fullName>
    </recommendedName>
</protein>
<proteinExistence type="predicted"/>
<organism evidence="2 3">
    <name type="scientific">Kribbella deserti</name>
    <dbReference type="NCBI Taxonomy" id="1926257"/>
    <lineage>
        <taxon>Bacteria</taxon>
        <taxon>Bacillati</taxon>
        <taxon>Actinomycetota</taxon>
        <taxon>Actinomycetes</taxon>
        <taxon>Propionibacteriales</taxon>
        <taxon>Kribbellaceae</taxon>
        <taxon>Kribbella</taxon>
    </lineage>
</organism>
<evidence type="ECO:0000313" key="3">
    <source>
        <dbReference type="Proteomes" id="UP001589890"/>
    </source>
</evidence>
<feature type="transmembrane region" description="Helical" evidence="1">
    <location>
        <begin position="50"/>
        <end position="67"/>
    </location>
</feature>
<dbReference type="EMBL" id="JBHLTC010000018">
    <property type="protein sequence ID" value="MFC0625363.1"/>
    <property type="molecule type" value="Genomic_DNA"/>
</dbReference>
<keyword evidence="1" id="KW-0812">Transmembrane</keyword>
<keyword evidence="1" id="KW-1133">Transmembrane helix</keyword>
<comment type="caution">
    <text evidence="2">The sequence shown here is derived from an EMBL/GenBank/DDBJ whole genome shotgun (WGS) entry which is preliminary data.</text>
</comment>
<sequence length="233" mass="24885">MADDLLAEELRALGRSLPTPAAAPDLTAAVMNRVAEEKPSRGLRRDRRRMVAAVLVVLAGLLAAPPVRATVAEWFGIGGVVVRPLPGPGPSEAPPPPTAAANLTVAEATRLAGFRPLMPSALGVPDGVEVSADRRVISLSWGSGAGTIRLDQLEDRLIPYYEKQFGGTFELTRKGFWFEQPHELRVIDESGSAHSEAARTAGRTLVWTVPGRTLRLEGALTKNQALTIADTTR</sequence>
<dbReference type="Proteomes" id="UP001589890">
    <property type="component" value="Unassembled WGS sequence"/>
</dbReference>
<evidence type="ECO:0000313" key="2">
    <source>
        <dbReference type="EMBL" id="MFC0625363.1"/>
    </source>
</evidence>
<reference evidence="2 3" key="1">
    <citation type="submission" date="2024-09" db="EMBL/GenBank/DDBJ databases">
        <authorList>
            <person name="Sun Q."/>
            <person name="Mori K."/>
        </authorList>
    </citation>
    <scope>NUCLEOTIDE SEQUENCE [LARGE SCALE GENOMIC DNA]</scope>
    <source>
        <strain evidence="2 3">CGMCC 1.15906</strain>
    </source>
</reference>
<gene>
    <name evidence="2" type="ORF">ACFFGN_14885</name>
</gene>
<name>A0ABV6QL45_9ACTN</name>
<evidence type="ECO:0000256" key="1">
    <source>
        <dbReference type="SAM" id="Phobius"/>
    </source>
</evidence>
<accession>A0ABV6QL45</accession>
<dbReference type="RefSeq" id="WP_380047699.1">
    <property type="nucleotide sequence ID" value="NZ_JBHLTC010000018.1"/>
</dbReference>